<gene>
    <name evidence="5" type="primary">LOC106166111</name>
</gene>
<dbReference type="KEGG" id="lak:106166111"/>
<feature type="active site" description="Nucleophile" evidence="2">
    <location>
        <position position="78"/>
    </location>
</feature>
<feature type="active site" description="Proton acceptor" evidence="2">
    <location>
        <position position="219"/>
    </location>
</feature>
<dbReference type="Gene3D" id="3.40.1090.10">
    <property type="entry name" value="Cytosolic phospholipase A2 catalytic domain"/>
    <property type="match status" value="2"/>
</dbReference>
<dbReference type="Pfam" id="PF01734">
    <property type="entry name" value="Patatin"/>
    <property type="match status" value="1"/>
</dbReference>
<keyword evidence="2" id="KW-0378">Hydrolase</keyword>
<feature type="short sequence motif" description="GXSXG" evidence="2">
    <location>
        <begin position="76"/>
        <end position="80"/>
    </location>
</feature>
<keyword evidence="4" id="KW-1185">Reference proteome</keyword>
<dbReference type="SUPFAM" id="SSF52151">
    <property type="entry name" value="FabD/lysophospholipase-like"/>
    <property type="match status" value="1"/>
</dbReference>
<feature type="domain" description="PNPLA" evidence="3">
    <location>
        <begin position="43"/>
        <end position="232"/>
    </location>
</feature>
<reference evidence="5" key="1">
    <citation type="submission" date="2025-08" db="UniProtKB">
        <authorList>
            <consortium name="RefSeq"/>
        </authorList>
    </citation>
    <scope>IDENTIFICATION</scope>
    <source>
        <tissue evidence="5">Gonads</tissue>
    </source>
</reference>
<organism evidence="4 5">
    <name type="scientific">Lingula anatina</name>
    <name type="common">Brachiopod</name>
    <name type="synonym">Lingula unguis</name>
    <dbReference type="NCBI Taxonomy" id="7574"/>
    <lineage>
        <taxon>Eukaryota</taxon>
        <taxon>Metazoa</taxon>
        <taxon>Spiralia</taxon>
        <taxon>Lophotrochozoa</taxon>
        <taxon>Brachiopoda</taxon>
        <taxon>Linguliformea</taxon>
        <taxon>Lingulata</taxon>
        <taxon>Lingulida</taxon>
        <taxon>Linguloidea</taxon>
        <taxon>Lingulidae</taxon>
        <taxon>Lingula</taxon>
    </lineage>
</organism>
<dbReference type="OrthoDB" id="412240at2759"/>
<dbReference type="InParanoid" id="A0A2R2MKF2"/>
<evidence type="ECO:0000259" key="3">
    <source>
        <dbReference type="PROSITE" id="PS51635"/>
    </source>
</evidence>
<dbReference type="InterPro" id="IPR016035">
    <property type="entry name" value="Acyl_Trfase/lysoPLipase"/>
</dbReference>
<accession>A0A2R2MKF2</accession>
<dbReference type="PANTHER" id="PTHR46394:SF1">
    <property type="entry name" value="PNPLA DOMAIN-CONTAINING PROTEIN"/>
    <property type="match status" value="1"/>
</dbReference>
<dbReference type="CDD" id="cd07207">
    <property type="entry name" value="Pat_ExoU_VipD_like"/>
    <property type="match status" value="1"/>
</dbReference>
<dbReference type="InterPro" id="IPR052580">
    <property type="entry name" value="Lipid_Hydrolase"/>
</dbReference>
<evidence type="ECO:0000256" key="1">
    <source>
        <dbReference type="ARBA" id="ARBA00023098"/>
    </source>
</evidence>
<dbReference type="GO" id="GO:0016042">
    <property type="term" value="P:lipid catabolic process"/>
    <property type="evidence" value="ECO:0007669"/>
    <property type="project" value="UniProtKB-UniRule"/>
</dbReference>
<dbReference type="Proteomes" id="UP000085678">
    <property type="component" value="Unplaced"/>
</dbReference>
<dbReference type="AlphaFoldDB" id="A0A2R2MKF2"/>
<keyword evidence="2" id="KW-0442">Lipid degradation</keyword>
<keyword evidence="1 2" id="KW-0443">Lipid metabolism</keyword>
<evidence type="ECO:0000313" key="5">
    <source>
        <dbReference type="RefSeq" id="XP_023930680.1"/>
    </source>
</evidence>
<feature type="short sequence motif" description="DGA/G" evidence="2">
    <location>
        <begin position="219"/>
        <end position="221"/>
    </location>
</feature>
<dbReference type="InterPro" id="IPR002641">
    <property type="entry name" value="PNPLA_dom"/>
</dbReference>
<dbReference type="GeneID" id="106166111"/>
<evidence type="ECO:0000313" key="4">
    <source>
        <dbReference type="Proteomes" id="UP000085678"/>
    </source>
</evidence>
<dbReference type="PANTHER" id="PTHR46394">
    <property type="entry name" value="ANNEXIN"/>
    <property type="match status" value="1"/>
</dbReference>
<dbReference type="GO" id="GO:0016787">
    <property type="term" value="F:hydrolase activity"/>
    <property type="evidence" value="ECO:0007669"/>
    <property type="project" value="UniProtKB-UniRule"/>
</dbReference>
<dbReference type="PROSITE" id="PS51635">
    <property type="entry name" value="PNPLA"/>
    <property type="match status" value="1"/>
</dbReference>
<dbReference type="RefSeq" id="XP_023930680.1">
    <property type="nucleotide sequence ID" value="XM_024074912.1"/>
</dbReference>
<feature type="short sequence motif" description="GXGXXG" evidence="2">
    <location>
        <begin position="47"/>
        <end position="52"/>
    </location>
</feature>
<evidence type="ECO:0000256" key="2">
    <source>
        <dbReference type="PROSITE-ProRule" id="PRU01161"/>
    </source>
</evidence>
<sequence length="487" mass="54990">MGITWPIRYKLPHEPPPALDLSTEVNRDVYIDLARYDWPFENLVLEGGGTKGTAYPGAIQVLEDVGILQRIKRFGGTSSGASAAGLLSVGFKSGEIAALLDMDQRVILKDARGGYFSLVPNFLRLFGWNPGDRYLNLLKMCMRHKTGNPDYTFRQLYDDKGIELCIVCANVSKKNIEYFHPKTTPDVPIALAMRMSASIPVFFQPKSLEKTGNKHYLVDGGLICPYPIHVFDGWFLSMRPEDSFFKKLGTEEDPFERPMGEFSNCQNSRHKHETIGIVLYATDELDLMRVGTNSRDLREKASSQRPDTPLARLRGQHMDKVKADEDKKLQISSAAKTVFRAFHDKLETRDSESLRILFGDNFDIDSTFRELDNQQDKQITAVEFFALLEKKGVISPLESTLGFATSPILSVKDYFSALLATVHVSSQKQYITASDVERTIGVCTDYIRILDLNMEAEDKLFLRQQGRLGTVSFLRGYLQKNSIPLKK</sequence>
<name>A0A2R2MKF2_LINAN</name>
<protein>
    <submittedName>
        <fullName evidence="5">Uncharacterized protein LOC106166111</fullName>
    </submittedName>
</protein>
<proteinExistence type="predicted"/>